<evidence type="ECO:0000256" key="5">
    <source>
        <dbReference type="ARBA" id="ARBA00022857"/>
    </source>
</evidence>
<keyword evidence="5" id="KW-0521">NADP</keyword>
<dbReference type="GO" id="GO:0050660">
    <property type="term" value="F:flavin adenine dinucleotide binding"/>
    <property type="evidence" value="ECO:0007669"/>
    <property type="project" value="InterPro"/>
</dbReference>
<dbReference type="RefSeq" id="XP_022496182.1">
    <property type="nucleotide sequence ID" value="XM_022647836.1"/>
</dbReference>
<comment type="caution">
    <text evidence="8">The sequence shown here is derived from an EMBL/GenBank/DDBJ whole genome shotgun (WGS) entry which is preliminary data.</text>
</comment>
<evidence type="ECO:0000256" key="1">
    <source>
        <dbReference type="ARBA" id="ARBA00001974"/>
    </source>
</evidence>
<protein>
    <recommendedName>
        <fullName evidence="10">FAD/NAD(P)-binding domain-containing protein</fullName>
    </recommendedName>
</protein>
<dbReference type="AlphaFoldDB" id="A0A178CDU7"/>
<evidence type="ECO:0008006" key="10">
    <source>
        <dbReference type="Google" id="ProtNLM"/>
    </source>
</evidence>
<dbReference type="InterPro" id="IPR036188">
    <property type="entry name" value="FAD/NAD-bd_sf"/>
</dbReference>
<evidence type="ECO:0000256" key="3">
    <source>
        <dbReference type="ARBA" id="ARBA00022630"/>
    </source>
</evidence>
<dbReference type="PRINTS" id="PR00411">
    <property type="entry name" value="PNDRDTASEI"/>
</dbReference>
<dbReference type="Proteomes" id="UP000185904">
    <property type="component" value="Unassembled WGS sequence"/>
</dbReference>
<keyword evidence="3" id="KW-0285">Flavoprotein</keyword>
<comment type="cofactor">
    <cofactor evidence="1">
        <name>FAD</name>
        <dbReference type="ChEBI" id="CHEBI:57692"/>
    </cofactor>
</comment>
<evidence type="ECO:0000256" key="2">
    <source>
        <dbReference type="ARBA" id="ARBA00010139"/>
    </source>
</evidence>
<dbReference type="PANTHER" id="PTHR43098:SF3">
    <property type="entry name" value="L-ORNITHINE N(5)-MONOOXYGENASE-RELATED"/>
    <property type="match status" value="1"/>
</dbReference>
<keyword evidence="6" id="KW-0560">Oxidoreductase</keyword>
<keyword evidence="7" id="KW-0503">Monooxygenase</keyword>
<gene>
    <name evidence="8" type="ORF">AYO20_09567</name>
</gene>
<dbReference type="InterPro" id="IPR020946">
    <property type="entry name" value="Flavin_mOase-like"/>
</dbReference>
<dbReference type="InterPro" id="IPR050775">
    <property type="entry name" value="FAD-binding_Monooxygenases"/>
</dbReference>
<evidence type="ECO:0000313" key="9">
    <source>
        <dbReference type="Proteomes" id="UP000185904"/>
    </source>
</evidence>
<keyword evidence="4" id="KW-0274">FAD</keyword>
<dbReference type="Gene3D" id="3.50.50.60">
    <property type="entry name" value="FAD/NAD(P)-binding domain"/>
    <property type="match status" value="2"/>
</dbReference>
<proteinExistence type="inferred from homology"/>
<evidence type="ECO:0000256" key="7">
    <source>
        <dbReference type="ARBA" id="ARBA00023033"/>
    </source>
</evidence>
<comment type="similarity">
    <text evidence="2">Belongs to the FAD-binding monooxygenase family.</text>
</comment>
<name>A0A178CDU7_9EURO</name>
<evidence type="ECO:0000256" key="6">
    <source>
        <dbReference type="ARBA" id="ARBA00023002"/>
    </source>
</evidence>
<dbReference type="GO" id="GO:0004499">
    <property type="term" value="F:N,N-dimethylaniline monooxygenase activity"/>
    <property type="evidence" value="ECO:0007669"/>
    <property type="project" value="InterPro"/>
</dbReference>
<dbReference type="SUPFAM" id="SSF51905">
    <property type="entry name" value="FAD/NAD(P)-binding domain"/>
    <property type="match status" value="2"/>
</dbReference>
<sequence>MALKWDKAKYPCRRKPLGKVQTRGAAMIPPVAGEVFINPMHVSIAYIGSSTLALQVALRHQTIFPPDMGSLGECREYDAILIGAGFGGYTMLPKLRKLGLRAKIFERGSGSGGVWFLGQKLTIQDPGARVDSDSPAYQFFDREIWEDFTFSERFPGFRELQKYFQHVERKWDLRKDIEYHKSVTYAHWDPESRRWVVGCSDGTTTRCKWLFANVGFAAKEYKPYLKGSADFQGEMFHTAHWPDHDVALKDKRIAVIGTGASGIQVIQEAGKLCKHLTVYQRTPNFCLPMQQRRLDPVEEQRKKDSGLYEAAFKACEKTSAGVPYESNGRKTFDDTSEEREAYWNRLIQDGGFKFWVAGYDDLNLDQRANDAAYDFWRRMVLKRIKDPQKARLLAPEVPPHPFGAKRPSLEQDYFEVLSQPNVDIVDLNEFPIQEVNATGIRTAAGQVDVDMIVLATGFDGLTGGFMDIDIQGVDRRTLKQYWSDGVKTSMGVAIPGFPNLFFLFGPQAPSTFSNGPTCIQFQGRWFEKLVQKMLDEGIETLEPKEEAADTWTEKIRERWEATLLPQGKISISAAQKGVLH</sequence>
<accession>A0A178CDU7</accession>
<dbReference type="OrthoDB" id="66881at2759"/>
<keyword evidence="9" id="KW-1185">Reference proteome</keyword>
<dbReference type="Pfam" id="PF00743">
    <property type="entry name" value="FMO-like"/>
    <property type="match status" value="1"/>
</dbReference>
<dbReference type="GO" id="GO:0050661">
    <property type="term" value="F:NADP binding"/>
    <property type="evidence" value="ECO:0007669"/>
    <property type="project" value="InterPro"/>
</dbReference>
<dbReference type="EMBL" id="LVCJ01000090">
    <property type="protein sequence ID" value="OAL28148.1"/>
    <property type="molecule type" value="Genomic_DNA"/>
</dbReference>
<organism evidence="8 9">
    <name type="scientific">Fonsecaea nubica</name>
    <dbReference type="NCBI Taxonomy" id="856822"/>
    <lineage>
        <taxon>Eukaryota</taxon>
        <taxon>Fungi</taxon>
        <taxon>Dikarya</taxon>
        <taxon>Ascomycota</taxon>
        <taxon>Pezizomycotina</taxon>
        <taxon>Eurotiomycetes</taxon>
        <taxon>Chaetothyriomycetidae</taxon>
        <taxon>Chaetothyriales</taxon>
        <taxon>Herpotrichiellaceae</taxon>
        <taxon>Fonsecaea</taxon>
    </lineage>
</organism>
<reference evidence="8 9" key="1">
    <citation type="submission" date="2016-03" db="EMBL/GenBank/DDBJ databases">
        <title>The draft genome sequence of Fonsecaea nubica causative agent of cutaneous subcutaneous infection in human host.</title>
        <authorList>
            <person name="Costa F."/>
            <person name="Sybren D.H."/>
            <person name="Raittz R.T."/>
            <person name="Weiss V.A."/>
            <person name="Leao A.C."/>
            <person name="Gomes R."/>
            <person name="De Souza E.M."/>
            <person name="Pedrosa F.O."/>
            <person name="Steffens M.B."/>
            <person name="Bombassaro A."/>
            <person name="Tadra-Sfeir M.Z."/>
            <person name="Moreno L.F."/>
            <person name="Najafzadeh M.J."/>
            <person name="Felipe M.S."/>
            <person name="Teixeira M."/>
            <person name="Sun J."/>
            <person name="Xi L."/>
            <person name="Castro M.A."/>
            <person name="Vicente V.A."/>
        </authorList>
    </citation>
    <scope>NUCLEOTIDE SEQUENCE [LARGE SCALE GENOMIC DNA]</scope>
    <source>
        <strain evidence="8 9">CBS 269.64</strain>
    </source>
</reference>
<dbReference type="PANTHER" id="PTHR43098">
    <property type="entry name" value="L-ORNITHINE N(5)-MONOOXYGENASE-RELATED"/>
    <property type="match status" value="1"/>
</dbReference>
<dbReference type="GeneID" id="34592964"/>
<evidence type="ECO:0000256" key="4">
    <source>
        <dbReference type="ARBA" id="ARBA00022827"/>
    </source>
</evidence>
<evidence type="ECO:0000313" key="8">
    <source>
        <dbReference type="EMBL" id="OAL28148.1"/>
    </source>
</evidence>